<keyword evidence="6 7" id="KW-0326">Glycosidase</keyword>
<organism evidence="8 9">
    <name type="scientific">Acinetobacter silvestris</name>
    <dbReference type="NCBI Taxonomy" id="1977882"/>
    <lineage>
        <taxon>Bacteria</taxon>
        <taxon>Pseudomonadati</taxon>
        <taxon>Pseudomonadota</taxon>
        <taxon>Gammaproteobacteria</taxon>
        <taxon>Moraxellales</taxon>
        <taxon>Moraxellaceae</taxon>
        <taxon>Acinetobacter</taxon>
    </lineage>
</organism>
<accession>A0A1Y3C8W2</accession>
<comment type="catalytic activity">
    <reaction evidence="1 7">
        <text>Hydrolysis of (1-&gt;4)-beta-linkages between N-acetylmuramic acid and N-acetyl-D-glucosamine residues in a peptidoglycan and between N-acetyl-D-glucosamine residues in chitodextrins.</text>
        <dbReference type="EC" id="3.2.1.17"/>
    </reaction>
</comment>
<dbReference type="InterPro" id="IPR023346">
    <property type="entry name" value="Lysozyme-like_dom_sf"/>
</dbReference>
<dbReference type="GO" id="GO:0009253">
    <property type="term" value="P:peptidoglycan catabolic process"/>
    <property type="evidence" value="ECO:0007669"/>
    <property type="project" value="InterPro"/>
</dbReference>
<dbReference type="CDD" id="cd00737">
    <property type="entry name" value="lyz_endolysin_autolysin"/>
    <property type="match status" value="1"/>
</dbReference>
<dbReference type="EMBL" id="NEGB01000009">
    <property type="protein sequence ID" value="OTG63478.1"/>
    <property type="molecule type" value="Genomic_DNA"/>
</dbReference>
<dbReference type="GO" id="GO:0016998">
    <property type="term" value="P:cell wall macromolecule catabolic process"/>
    <property type="evidence" value="ECO:0007669"/>
    <property type="project" value="InterPro"/>
</dbReference>
<dbReference type="Gene3D" id="1.10.530.40">
    <property type="match status" value="1"/>
</dbReference>
<dbReference type="AlphaFoldDB" id="A0A1Y3C8W2"/>
<gene>
    <name evidence="8" type="ORF">B9T28_13255</name>
</gene>
<dbReference type="InterPro" id="IPR023347">
    <property type="entry name" value="Lysozyme_dom_sf"/>
</dbReference>
<keyword evidence="3 7" id="KW-0081">Bacteriolytic enzyme</keyword>
<evidence type="ECO:0000256" key="6">
    <source>
        <dbReference type="ARBA" id="ARBA00023295"/>
    </source>
</evidence>
<dbReference type="PANTHER" id="PTHR38107">
    <property type="match status" value="1"/>
</dbReference>
<evidence type="ECO:0000256" key="4">
    <source>
        <dbReference type="ARBA" id="ARBA00022801"/>
    </source>
</evidence>
<evidence type="ECO:0000256" key="2">
    <source>
        <dbReference type="ARBA" id="ARBA00022529"/>
    </source>
</evidence>
<keyword evidence="2 7" id="KW-0929">Antimicrobial</keyword>
<dbReference type="InterPro" id="IPR002196">
    <property type="entry name" value="Glyco_hydro_24"/>
</dbReference>
<keyword evidence="5" id="KW-1035">Host cytoplasm</keyword>
<dbReference type="GO" id="GO:0003796">
    <property type="term" value="F:lysozyme activity"/>
    <property type="evidence" value="ECO:0007669"/>
    <property type="project" value="UniProtKB-EC"/>
</dbReference>
<dbReference type="GO" id="GO:0031640">
    <property type="term" value="P:killing of cells of another organism"/>
    <property type="evidence" value="ECO:0007669"/>
    <property type="project" value="UniProtKB-KW"/>
</dbReference>
<keyword evidence="4 7" id="KW-0378">Hydrolase</keyword>
<dbReference type="PANTHER" id="PTHR38107:SF3">
    <property type="entry name" value="LYSOZYME RRRD-RELATED"/>
    <property type="match status" value="1"/>
</dbReference>
<dbReference type="EC" id="3.2.1.17" evidence="7"/>
<evidence type="ECO:0000256" key="1">
    <source>
        <dbReference type="ARBA" id="ARBA00000632"/>
    </source>
</evidence>
<evidence type="ECO:0000256" key="3">
    <source>
        <dbReference type="ARBA" id="ARBA00022638"/>
    </source>
</evidence>
<keyword evidence="9" id="KW-1185">Reference proteome</keyword>
<dbReference type="RefSeq" id="WP_086204457.1">
    <property type="nucleotide sequence ID" value="NZ_NEGB01000009.1"/>
</dbReference>
<proteinExistence type="inferred from homology"/>
<evidence type="ECO:0000256" key="5">
    <source>
        <dbReference type="ARBA" id="ARBA00023200"/>
    </source>
</evidence>
<name>A0A1Y3C8W2_9GAMM</name>
<sequence length="195" mass="21208">MKQIFDFLRKISGGRLTQKQVDAANTAIATASDTVISDMLGIAVDVMSVSKFGVDLICGFEGKRLVAYDDGVGVWTIGFGTTIYPNGIRVKKGDTCTEAQAKVYMAHDLKKFEQAVNDAVNVPLNQNQFDALVSLTYNIGTGAFKDSTLLKRLNAGDYQAAANQFDVWVKAGGKTMQGLVNRRKVEKELFGKALK</sequence>
<evidence type="ECO:0000313" key="9">
    <source>
        <dbReference type="Proteomes" id="UP000242765"/>
    </source>
</evidence>
<comment type="caution">
    <text evidence="8">The sequence shown here is derived from an EMBL/GenBank/DDBJ whole genome shotgun (WGS) entry which is preliminary data.</text>
</comment>
<dbReference type="Pfam" id="PF00959">
    <property type="entry name" value="Phage_lysozyme"/>
    <property type="match status" value="1"/>
</dbReference>
<evidence type="ECO:0000313" key="8">
    <source>
        <dbReference type="EMBL" id="OTG63478.1"/>
    </source>
</evidence>
<evidence type="ECO:0000256" key="7">
    <source>
        <dbReference type="RuleBase" id="RU003788"/>
    </source>
</evidence>
<dbReference type="GO" id="GO:0042742">
    <property type="term" value="P:defense response to bacterium"/>
    <property type="evidence" value="ECO:0007669"/>
    <property type="project" value="UniProtKB-KW"/>
</dbReference>
<dbReference type="STRING" id="1977882.B9T28_13255"/>
<dbReference type="InterPro" id="IPR051018">
    <property type="entry name" value="Bacteriophage_GH24"/>
</dbReference>
<dbReference type="InterPro" id="IPR033907">
    <property type="entry name" value="Endolysin_autolysin"/>
</dbReference>
<dbReference type="OrthoDB" id="8141296at2"/>
<protein>
    <recommendedName>
        <fullName evidence="7">Lysozyme</fullName>
        <ecNumber evidence="7">3.2.1.17</ecNumber>
    </recommendedName>
</protein>
<dbReference type="SUPFAM" id="SSF53955">
    <property type="entry name" value="Lysozyme-like"/>
    <property type="match status" value="1"/>
</dbReference>
<reference evidence="8 9" key="1">
    <citation type="submission" date="2017-04" db="EMBL/GenBank/DDBJ databases">
        <title>High diversity of culturable Acinetobacter species in natural soil and water ecosystems.</title>
        <authorList>
            <person name="Nemec A."/>
            <person name="Radolfova-Krizova L."/>
        </authorList>
    </citation>
    <scope>NUCLEOTIDE SEQUENCE [LARGE SCALE GENOMIC DNA]</scope>
    <source>
        <strain evidence="8 9">ANC 4999</strain>
    </source>
</reference>
<dbReference type="HAMAP" id="MF_04110">
    <property type="entry name" value="ENDOLYSIN_T4"/>
    <property type="match status" value="1"/>
</dbReference>
<comment type="similarity">
    <text evidence="7">Belongs to the glycosyl hydrolase 24 family.</text>
</comment>
<dbReference type="Proteomes" id="UP000242765">
    <property type="component" value="Unassembled WGS sequence"/>
</dbReference>
<dbReference type="InterPro" id="IPR034690">
    <property type="entry name" value="Endolysin_T4_type"/>
</dbReference>